<dbReference type="GO" id="GO:0051539">
    <property type="term" value="F:4 iron, 4 sulfur cluster binding"/>
    <property type="evidence" value="ECO:0007669"/>
    <property type="project" value="UniProtKB-KW"/>
</dbReference>
<dbReference type="PANTHER" id="PTHR42836">
    <property type="entry name" value="7-CARBOXY-7-DEAZAGUANINE SYNTHASE"/>
    <property type="match status" value="1"/>
</dbReference>
<feature type="domain" description="Radical SAM core" evidence="7">
    <location>
        <begin position="5"/>
        <end position="200"/>
    </location>
</feature>
<dbReference type="GO" id="GO:0003824">
    <property type="term" value="F:catalytic activity"/>
    <property type="evidence" value="ECO:0007669"/>
    <property type="project" value="InterPro"/>
</dbReference>
<evidence type="ECO:0000256" key="5">
    <source>
        <dbReference type="ARBA" id="ARBA00023004"/>
    </source>
</evidence>
<evidence type="ECO:0000256" key="4">
    <source>
        <dbReference type="ARBA" id="ARBA00022723"/>
    </source>
</evidence>
<comment type="caution">
    <text evidence="8">The sequence shown here is derived from an EMBL/GenBank/DDBJ whole genome shotgun (WGS) entry which is preliminary data.</text>
</comment>
<evidence type="ECO:0000313" key="9">
    <source>
        <dbReference type="Proteomes" id="UP001139365"/>
    </source>
</evidence>
<dbReference type="NCBIfam" id="TIGR04038">
    <property type="entry name" value="tatD_link_rSAM"/>
    <property type="match status" value="1"/>
</dbReference>
<evidence type="ECO:0000259" key="7">
    <source>
        <dbReference type="PROSITE" id="PS51918"/>
    </source>
</evidence>
<dbReference type="Proteomes" id="UP001139365">
    <property type="component" value="Unassembled WGS sequence"/>
</dbReference>
<dbReference type="InterPro" id="IPR007197">
    <property type="entry name" value="rSAM"/>
</dbReference>
<dbReference type="PROSITE" id="PS51918">
    <property type="entry name" value="RADICAL_SAM"/>
    <property type="match status" value="1"/>
</dbReference>
<dbReference type="PANTHER" id="PTHR42836:SF1">
    <property type="entry name" value="7-CARBOXY-7-DEAZAGUANINE SYNTHASE"/>
    <property type="match status" value="1"/>
</dbReference>
<dbReference type="InterPro" id="IPR013785">
    <property type="entry name" value="Aldolase_TIM"/>
</dbReference>
<accession>A0AAE3FH92</accession>
<keyword evidence="3" id="KW-0949">S-adenosyl-L-methionine</keyword>
<evidence type="ECO:0000256" key="6">
    <source>
        <dbReference type="ARBA" id="ARBA00023014"/>
    </source>
</evidence>
<sequence>MTVAYVYGNSLYLNITNRCSNSCTFCVRTQADGFYADDLWLKREPTRDEILDAVRKTDPEKYDSVVFCGYGEPTERLDDMLYVCRQIKKEFSLPIRLNTNGQSDLINCRRTAPDFAGAVDRISISLNAPDAREYARICRPVFGEKAFQAVLTFAADVKQFVPDTVFSVVKDTITDADIEKCRETAARLGVPIRVRDYIKT</sequence>
<name>A0AAE3FH92_9BACT</name>
<evidence type="ECO:0000313" key="8">
    <source>
        <dbReference type="EMBL" id="MCI5755922.1"/>
    </source>
</evidence>
<organism evidence="8 9">
    <name type="scientific">Candidatus Colimorpha enterica</name>
    <dbReference type="NCBI Taxonomy" id="3083063"/>
    <lineage>
        <taxon>Bacteria</taxon>
        <taxon>Pseudomonadati</taxon>
        <taxon>Bacteroidota</taxon>
        <taxon>Bacteroidia</taxon>
        <taxon>Bacteroidales</taxon>
        <taxon>Candidatus Colimorpha</taxon>
    </lineage>
</organism>
<dbReference type="AlphaFoldDB" id="A0AAE3FH92"/>
<keyword evidence="2" id="KW-0004">4Fe-4S</keyword>
<gene>
    <name evidence="8" type="ORF">MR241_06455</name>
</gene>
<proteinExistence type="predicted"/>
<comment type="cofactor">
    <cofactor evidence="1">
        <name>[4Fe-4S] cluster</name>
        <dbReference type="ChEBI" id="CHEBI:49883"/>
    </cofactor>
</comment>
<dbReference type="InterPro" id="IPR023821">
    <property type="entry name" value="rSAM_TatD-assoc"/>
</dbReference>
<keyword evidence="5" id="KW-0408">Iron</keyword>
<keyword evidence="6" id="KW-0411">Iron-sulfur</keyword>
<dbReference type="Gene3D" id="3.20.20.70">
    <property type="entry name" value="Aldolase class I"/>
    <property type="match status" value="1"/>
</dbReference>
<dbReference type="SUPFAM" id="SSF102114">
    <property type="entry name" value="Radical SAM enzymes"/>
    <property type="match status" value="1"/>
</dbReference>
<dbReference type="InterPro" id="IPR058240">
    <property type="entry name" value="rSAM_sf"/>
</dbReference>
<dbReference type="CDD" id="cd01335">
    <property type="entry name" value="Radical_SAM"/>
    <property type="match status" value="1"/>
</dbReference>
<dbReference type="Pfam" id="PF04055">
    <property type="entry name" value="Radical_SAM"/>
    <property type="match status" value="1"/>
</dbReference>
<evidence type="ECO:0000256" key="3">
    <source>
        <dbReference type="ARBA" id="ARBA00022691"/>
    </source>
</evidence>
<protein>
    <submittedName>
        <fullName evidence="8">TatD family nuclease-associated radical SAM protein</fullName>
    </submittedName>
</protein>
<evidence type="ECO:0000256" key="2">
    <source>
        <dbReference type="ARBA" id="ARBA00022485"/>
    </source>
</evidence>
<dbReference type="GO" id="GO:0046872">
    <property type="term" value="F:metal ion binding"/>
    <property type="evidence" value="ECO:0007669"/>
    <property type="project" value="UniProtKB-KW"/>
</dbReference>
<evidence type="ECO:0000256" key="1">
    <source>
        <dbReference type="ARBA" id="ARBA00001966"/>
    </source>
</evidence>
<dbReference type="SFLD" id="SFLDG01111">
    <property type="entry name" value="Uncharacterised_Radical_SAM_Su"/>
    <property type="match status" value="1"/>
</dbReference>
<reference evidence="8 9" key="1">
    <citation type="submission" date="2022-03" db="EMBL/GenBank/DDBJ databases">
        <title>Metagenome-assembled genomes from swine fecal metagenomes.</title>
        <authorList>
            <person name="Holman D.B."/>
            <person name="Kommadath A."/>
        </authorList>
    </citation>
    <scope>NUCLEOTIDE SEQUENCE [LARGE SCALE GENOMIC DNA]</scope>
    <source>
        <strain evidence="8">SUG147</strain>
    </source>
</reference>
<keyword evidence="4" id="KW-0479">Metal-binding</keyword>
<dbReference type="EMBL" id="JALEMU010000101">
    <property type="protein sequence ID" value="MCI5755922.1"/>
    <property type="molecule type" value="Genomic_DNA"/>
</dbReference>
<dbReference type="SFLD" id="SFLDS00029">
    <property type="entry name" value="Radical_SAM"/>
    <property type="match status" value="1"/>
</dbReference>